<dbReference type="EMBL" id="JACEIK010004282">
    <property type="protein sequence ID" value="MCD9644922.1"/>
    <property type="molecule type" value="Genomic_DNA"/>
</dbReference>
<dbReference type="Proteomes" id="UP000823775">
    <property type="component" value="Unassembled WGS sequence"/>
</dbReference>
<evidence type="ECO:0000313" key="1">
    <source>
        <dbReference type="EMBL" id="MCD9644922.1"/>
    </source>
</evidence>
<protein>
    <submittedName>
        <fullName evidence="1">Uncharacterized protein</fullName>
    </submittedName>
</protein>
<accession>A0ABS8VEN7</accession>
<sequence>MGTVEMFGINFGTMTFDDSQVGFDETPTNCRSKTSLASGHSLDPVLHRWFADRYR</sequence>
<name>A0ABS8VEN7_DATST</name>
<gene>
    <name evidence="1" type="ORF">HAX54_033453</name>
</gene>
<evidence type="ECO:0000313" key="2">
    <source>
        <dbReference type="Proteomes" id="UP000823775"/>
    </source>
</evidence>
<feature type="non-terminal residue" evidence="1">
    <location>
        <position position="55"/>
    </location>
</feature>
<reference evidence="1 2" key="1">
    <citation type="journal article" date="2021" name="BMC Genomics">
        <title>Datura genome reveals duplications of psychoactive alkaloid biosynthetic genes and high mutation rate following tissue culture.</title>
        <authorList>
            <person name="Rajewski A."/>
            <person name="Carter-House D."/>
            <person name="Stajich J."/>
            <person name="Litt A."/>
        </authorList>
    </citation>
    <scope>NUCLEOTIDE SEQUENCE [LARGE SCALE GENOMIC DNA]</scope>
    <source>
        <strain evidence="1">AR-01</strain>
    </source>
</reference>
<comment type="caution">
    <text evidence="1">The sequence shown here is derived from an EMBL/GenBank/DDBJ whole genome shotgun (WGS) entry which is preliminary data.</text>
</comment>
<proteinExistence type="predicted"/>
<keyword evidence="2" id="KW-1185">Reference proteome</keyword>
<organism evidence="1 2">
    <name type="scientific">Datura stramonium</name>
    <name type="common">Jimsonweed</name>
    <name type="synonym">Common thornapple</name>
    <dbReference type="NCBI Taxonomy" id="4076"/>
    <lineage>
        <taxon>Eukaryota</taxon>
        <taxon>Viridiplantae</taxon>
        <taxon>Streptophyta</taxon>
        <taxon>Embryophyta</taxon>
        <taxon>Tracheophyta</taxon>
        <taxon>Spermatophyta</taxon>
        <taxon>Magnoliopsida</taxon>
        <taxon>eudicotyledons</taxon>
        <taxon>Gunneridae</taxon>
        <taxon>Pentapetalae</taxon>
        <taxon>asterids</taxon>
        <taxon>lamiids</taxon>
        <taxon>Solanales</taxon>
        <taxon>Solanaceae</taxon>
        <taxon>Solanoideae</taxon>
        <taxon>Datureae</taxon>
        <taxon>Datura</taxon>
    </lineage>
</organism>